<dbReference type="HOGENOM" id="CLU_2781023_0_0_1"/>
<evidence type="ECO:0000313" key="2">
    <source>
        <dbReference type="Proteomes" id="UP000026915"/>
    </source>
</evidence>
<proteinExistence type="predicted"/>
<dbReference type="AlphaFoldDB" id="A0A061GVY9"/>
<dbReference type="InParanoid" id="A0A061GVY9"/>
<reference evidence="1 2" key="1">
    <citation type="journal article" date="2013" name="Genome Biol.">
        <title>The genome sequence of the most widely cultivated cacao type and its use to identify candidate genes regulating pod color.</title>
        <authorList>
            <person name="Motamayor J.C."/>
            <person name="Mockaitis K."/>
            <person name="Schmutz J."/>
            <person name="Haiminen N."/>
            <person name="Iii D.L."/>
            <person name="Cornejo O."/>
            <person name="Findley S.D."/>
            <person name="Zheng P."/>
            <person name="Utro F."/>
            <person name="Royaert S."/>
            <person name="Saski C."/>
            <person name="Jenkins J."/>
            <person name="Podicheti R."/>
            <person name="Zhao M."/>
            <person name="Scheffler B.E."/>
            <person name="Stack J.C."/>
            <person name="Feltus F.A."/>
            <person name="Mustiga G.M."/>
            <person name="Amores F."/>
            <person name="Phillips W."/>
            <person name="Marelli J.P."/>
            <person name="May G.D."/>
            <person name="Shapiro H."/>
            <person name="Ma J."/>
            <person name="Bustamante C.D."/>
            <person name="Schnell R.J."/>
            <person name="Main D."/>
            <person name="Gilbert D."/>
            <person name="Parida L."/>
            <person name="Kuhn D.N."/>
        </authorList>
    </citation>
    <scope>NUCLEOTIDE SEQUENCE [LARGE SCALE GENOMIC DNA]</scope>
    <source>
        <strain evidence="2">cv. Matina 1-6</strain>
    </source>
</reference>
<accession>A0A061GVY9</accession>
<keyword evidence="2" id="KW-1185">Reference proteome</keyword>
<organism evidence="1 2">
    <name type="scientific">Theobroma cacao</name>
    <name type="common">Cacao</name>
    <name type="synonym">Cocoa</name>
    <dbReference type="NCBI Taxonomy" id="3641"/>
    <lineage>
        <taxon>Eukaryota</taxon>
        <taxon>Viridiplantae</taxon>
        <taxon>Streptophyta</taxon>
        <taxon>Embryophyta</taxon>
        <taxon>Tracheophyta</taxon>
        <taxon>Spermatophyta</taxon>
        <taxon>Magnoliopsida</taxon>
        <taxon>eudicotyledons</taxon>
        <taxon>Gunneridae</taxon>
        <taxon>Pentapetalae</taxon>
        <taxon>rosids</taxon>
        <taxon>malvids</taxon>
        <taxon>Malvales</taxon>
        <taxon>Malvaceae</taxon>
        <taxon>Byttnerioideae</taxon>
        <taxon>Theobroma</taxon>
    </lineage>
</organism>
<name>A0A061GVY9_THECC</name>
<dbReference type="Proteomes" id="UP000026915">
    <property type="component" value="Chromosome 9"/>
</dbReference>
<gene>
    <name evidence="1" type="ORF">TCM_041299</name>
</gene>
<dbReference type="Gramene" id="EOY33342">
    <property type="protein sequence ID" value="EOY33342"/>
    <property type="gene ID" value="TCM_041299"/>
</dbReference>
<protein>
    <submittedName>
        <fullName evidence="1">Uncharacterized protein</fullName>
    </submittedName>
</protein>
<evidence type="ECO:0000313" key="1">
    <source>
        <dbReference type="EMBL" id="EOY33342.1"/>
    </source>
</evidence>
<dbReference type="EMBL" id="CM001887">
    <property type="protein sequence ID" value="EOY33342.1"/>
    <property type="molecule type" value="Genomic_DNA"/>
</dbReference>
<sequence length="69" mass="7803">MKRFLAPQEMESLYRKQTEKTAHPNGFSSLPLVPLLIAYLFSKSRTDTDQADHVSGGNADDYDRIDCVL</sequence>